<dbReference type="InterPro" id="IPR036504">
    <property type="entry name" value="CGI121/TPRKB_sf"/>
</dbReference>
<dbReference type="NCBIfam" id="NF011465">
    <property type="entry name" value="PRK14886.1-1"/>
    <property type="match status" value="1"/>
</dbReference>
<sequence>MLITVKLMGGAKKSFSTDSVTLKESSMTLNELIDHLIQIKPKNTLEFDTKNLLIAVNGIDSSALQGYNTKLCDNDVVSIIPIIHGGAHSRIQFSIMHSNVEIFHMLNDKKFHIEFLKELRNNYPHLILQALHSQFILGVNHAKKILAISLYAKKNKTLLTKKIEIDILLRFAGTTQISHAIKIAGRKPNKDFFIIAIGKKSTLSKLYSELKPSLNPKQFSKSNHQYLKNNLKHPKTNICNLFKKSIRRYYC</sequence>
<dbReference type="Gene3D" id="3.10.20.30">
    <property type="match status" value="1"/>
</dbReference>
<dbReference type="Gene3D" id="3.30.2380.10">
    <property type="entry name" value="CGI121/TPRKB"/>
    <property type="match status" value="1"/>
</dbReference>
<name>A0A075H6A8_9ARCH</name>
<dbReference type="Pfam" id="PF02597">
    <property type="entry name" value="ThiS"/>
    <property type="match status" value="1"/>
</dbReference>
<dbReference type="InterPro" id="IPR016155">
    <property type="entry name" value="Mopterin_synth/thiamin_S_b"/>
</dbReference>
<dbReference type="SUPFAM" id="SSF54285">
    <property type="entry name" value="MoaD/ThiS"/>
    <property type="match status" value="1"/>
</dbReference>
<dbReference type="EMBL" id="KF900878">
    <property type="protein sequence ID" value="AIF09997.1"/>
    <property type="molecule type" value="Genomic_DNA"/>
</dbReference>
<dbReference type="InterPro" id="IPR003749">
    <property type="entry name" value="ThiS/MoaD-like"/>
</dbReference>
<protein>
    <submittedName>
        <fullName evidence="1">Thiamine S protein</fullName>
    </submittedName>
</protein>
<dbReference type="SUPFAM" id="SSF143870">
    <property type="entry name" value="PF0523-like"/>
    <property type="match status" value="1"/>
</dbReference>
<dbReference type="AlphaFoldDB" id="A0A075H6A8"/>
<reference evidence="1" key="1">
    <citation type="journal article" date="2014" name="Genome Biol. Evol.">
        <title>Pangenome evidence for extensive interdomain horizontal transfer affecting lineage core and shell genes in uncultured planktonic thaumarchaeota and euryarchaeota.</title>
        <authorList>
            <person name="Deschamps P."/>
            <person name="Zivanovic Y."/>
            <person name="Moreira D."/>
            <person name="Rodriguez-Valera F."/>
            <person name="Lopez-Garcia P."/>
        </authorList>
    </citation>
    <scope>NUCLEOTIDE SEQUENCE</scope>
</reference>
<dbReference type="InterPro" id="IPR012675">
    <property type="entry name" value="Beta-grasp_dom_sf"/>
</dbReference>
<dbReference type="CDD" id="cd17040">
    <property type="entry name" value="Ubl_MoaD_like"/>
    <property type="match status" value="1"/>
</dbReference>
<organism evidence="1">
    <name type="scientific">uncultured marine thaumarchaeote KM3_42_C02</name>
    <dbReference type="NCBI Taxonomy" id="1456147"/>
    <lineage>
        <taxon>Archaea</taxon>
        <taxon>Nitrososphaerota</taxon>
        <taxon>environmental samples</taxon>
    </lineage>
</organism>
<proteinExistence type="predicted"/>
<evidence type="ECO:0000313" key="1">
    <source>
        <dbReference type="EMBL" id="AIF09997.1"/>
    </source>
</evidence>
<accession>A0A075H6A8</accession>